<name>A0A367QKK9_9NOSO</name>
<gene>
    <name evidence="2" type="ORF">A6770_03515</name>
</gene>
<sequence>MSDREIEILYWRISLLFVLISPWCIYFLKTVKVTFAYNLYIYTLLPFLSIPIQLIVVIALVAIKEGKLTTKFWLVEPSACSQNEIKAHNLKACITNISTKLNNLGFQFEILEDGDESSCIAFCKEKDKQVLKFLGHAFSGKINLENQKGCLIKLEAKVVLHDTLLIETGELSKIQEICDSLCLKSQENNFKQKDFPFVLSCGVTMSFITITMIVINSFWSVVNNAWLFGMSTTAIGTILLTLIHLQNKQLSSFKYRLVFTGLYLGSIPYIAWITNIRLG</sequence>
<feature type="transmembrane region" description="Helical" evidence="1">
    <location>
        <begin position="257"/>
        <end position="274"/>
    </location>
</feature>
<dbReference type="AlphaFoldDB" id="A0A367QKK9"/>
<keyword evidence="1" id="KW-0812">Transmembrane</keyword>
<dbReference type="Proteomes" id="UP000252107">
    <property type="component" value="Unassembled WGS sequence"/>
</dbReference>
<dbReference type="EMBL" id="LXQD01000317">
    <property type="protein sequence ID" value="RCJ24738.1"/>
    <property type="molecule type" value="Genomic_DNA"/>
</dbReference>
<feature type="transmembrane region" description="Helical" evidence="1">
    <location>
        <begin position="9"/>
        <end position="28"/>
    </location>
</feature>
<feature type="transmembrane region" description="Helical" evidence="1">
    <location>
        <begin position="40"/>
        <end position="63"/>
    </location>
</feature>
<comment type="caution">
    <text evidence="2">The sequence shown here is derived from an EMBL/GenBank/DDBJ whole genome shotgun (WGS) entry which is preliminary data.</text>
</comment>
<accession>A0A367QKK9</accession>
<evidence type="ECO:0000256" key="1">
    <source>
        <dbReference type="SAM" id="Phobius"/>
    </source>
</evidence>
<feature type="transmembrane region" description="Helical" evidence="1">
    <location>
        <begin position="225"/>
        <end position="245"/>
    </location>
</feature>
<organism evidence="2 3">
    <name type="scientific">Nostoc minutum NIES-26</name>
    <dbReference type="NCBI Taxonomy" id="1844469"/>
    <lineage>
        <taxon>Bacteria</taxon>
        <taxon>Bacillati</taxon>
        <taxon>Cyanobacteriota</taxon>
        <taxon>Cyanophyceae</taxon>
        <taxon>Nostocales</taxon>
        <taxon>Nostocaceae</taxon>
        <taxon>Nostoc</taxon>
    </lineage>
</organism>
<evidence type="ECO:0000313" key="2">
    <source>
        <dbReference type="EMBL" id="RCJ24738.1"/>
    </source>
</evidence>
<evidence type="ECO:0000313" key="3">
    <source>
        <dbReference type="Proteomes" id="UP000252107"/>
    </source>
</evidence>
<reference evidence="2" key="1">
    <citation type="submission" date="2016-04" db="EMBL/GenBank/DDBJ databases">
        <authorList>
            <person name="Tabuchi Yagui T.R."/>
        </authorList>
    </citation>
    <scope>NUCLEOTIDE SEQUENCE [LARGE SCALE GENOMIC DNA]</scope>
    <source>
        <strain evidence="2">NIES-26</strain>
    </source>
</reference>
<keyword evidence="1" id="KW-1133">Transmembrane helix</keyword>
<keyword evidence="1" id="KW-0472">Membrane</keyword>
<feature type="transmembrane region" description="Helical" evidence="1">
    <location>
        <begin position="197"/>
        <end position="219"/>
    </location>
</feature>
<protein>
    <submittedName>
        <fullName evidence="2">Uncharacterized protein</fullName>
    </submittedName>
</protein>
<proteinExistence type="predicted"/>
<keyword evidence="3" id="KW-1185">Reference proteome</keyword>